<proteinExistence type="predicted"/>
<evidence type="ECO:0000313" key="2">
    <source>
        <dbReference type="EMBL" id="KAK7324172.1"/>
    </source>
</evidence>
<dbReference type="EMBL" id="JAYMYQ010000006">
    <property type="protein sequence ID" value="KAK7324172.1"/>
    <property type="molecule type" value="Genomic_DNA"/>
</dbReference>
<dbReference type="Proteomes" id="UP001367508">
    <property type="component" value="Unassembled WGS sequence"/>
</dbReference>
<name>A0AAN9KXD8_CANGL</name>
<comment type="caution">
    <text evidence="2">The sequence shown here is derived from an EMBL/GenBank/DDBJ whole genome shotgun (WGS) entry which is preliminary data.</text>
</comment>
<keyword evidence="3" id="KW-1185">Reference proteome</keyword>
<dbReference type="AlphaFoldDB" id="A0AAN9KXD8"/>
<protein>
    <submittedName>
        <fullName evidence="2">Uncharacterized protein</fullName>
    </submittedName>
</protein>
<organism evidence="2 3">
    <name type="scientific">Canavalia gladiata</name>
    <name type="common">Sword bean</name>
    <name type="synonym">Dolichos gladiatus</name>
    <dbReference type="NCBI Taxonomy" id="3824"/>
    <lineage>
        <taxon>Eukaryota</taxon>
        <taxon>Viridiplantae</taxon>
        <taxon>Streptophyta</taxon>
        <taxon>Embryophyta</taxon>
        <taxon>Tracheophyta</taxon>
        <taxon>Spermatophyta</taxon>
        <taxon>Magnoliopsida</taxon>
        <taxon>eudicotyledons</taxon>
        <taxon>Gunneridae</taxon>
        <taxon>Pentapetalae</taxon>
        <taxon>rosids</taxon>
        <taxon>fabids</taxon>
        <taxon>Fabales</taxon>
        <taxon>Fabaceae</taxon>
        <taxon>Papilionoideae</taxon>
        <taxon>50 kb inversion clade</taxon>
        <taxon>NPAAA clade</taxon>
        <taxon>indigoferoid/millettioid clade</taxon>
        <taxon>Phaseoleae</taxon>
        <taxon>Canavalia</taxon>
    </lineage>
</organism>
<evidence type="ECO:0000313" key="3">
    <source>
        <dbReference type="Proteomes" id="UP001367508"/>
    </source>
</evidence>
<sequence length="148" mass="16744">MAQQTTTKETKRGVGPELSNDPADCTKAFFGSLQTSDSRKKSQKFKDIVLQELRGFKNGDRDLGVIVIFHETNAHAIWNKGVSSFKSVNPYLLRSSYHMLWFCKIAPTDATASGDLLDIPYTPRALPRVITWMDMVVMMEIQMLALRM</sequence>
<accession>A0AAN9KXD8</accession>
<feature type="region of interest" description="Disordered" evidence="1">
    <location>
        <begin position="1"/>
        <end position="24"/>
    </location>
</feature>
<reference evidence="2 3" key="1">
    <citation type="submission" date="2024-01" db="EMBL/GenBank/DDBJ databases">
        <title>The genomes of 5 underutilized Papilionoideae crops provide insights into root nodulation and disease resistanc.</title>
        <authorList>
            <person name="Jiang F."/>
        </authorList>
    </citation>
    <scope>NUCLEOTIDE SEQUENCE [LARGE SCALE GENOMIC DNA]</scope>
    <source>
        <strain evidence="2">LVBAO_FW01</strain>
        <tissue evidence="2">Leaves</tissue>
    </source>
</reference>
<evidence type="ECO:0000256" key="1">
    <source>
        <dbReference type="SAM" id="MobiDB-lite"/>
    </source>
</evidence>
<gene>
    <name evidence="2" type="ORF">VNO77_27697</name>
</gene>